<feature type="domain" description="Right handed beta helix" evidence="5">
    <location>
        <begin position="310"/>
        <end position="439"/>
    </location>
</feature>
<keyword evidence="3" id="KW-0732">Signal</keyword>
<evidence type="ECO:0000259" key="4">
    <source>
        <dbReference type="Pfam" id="PF07602"/>
    </source>
</evidence>
<evidence type="ECO:0000259" key="5">
    <source>
        <dbReference type="Pfam" id="PF13229"/>
    </source>
</evidence>
<dbReference type="InterPro" id="IPR039448">
    <property type="entry name" value="Beta_helix"/>
</dbReference>
<dbReference type="GO" id="GO:0016837">
    <property type="term" value="F:carbon-oxygen lyase activity, acting on polysaccharides"/>
    <property type="evidence" value="ECO:0007669"/>
    <property type="project" value="TreeGrafter"/>
</dbReference>
<accession>A0A0A0BW78</accession>
<keyword evidence="2" id="KW-0964">Secreted</keyword>
<dbReference type="InterPro" id="IPR012334">
    <property type="entry name" value="Pectin_lyas_fold"/>
</dbReference>
<dbReference type="PANTHER" id="PTHR40088">
    <property type="entry name" value="PECTATE LYASE (EUROFUNG)"/>
    <property type="match status" value="1"/>
</dbReference>
<name>A0A0A0BW78_9CELL</name>
<dbReference type="Pfam" id="PF21258">
    <property type="entry name" value="Glyco_hydro_120_ins"/>
    <property type="match status" value="1"/>
</dbReference>
<comment type="caution">
    <text evidence="7">The sequence shown here is derived from an EMBL/GenBank/DDBJ whole genome shotgun (WGS) entry which is preliminary data.</text>
</comment>
<sequence length="659" mass="71952">MTTFHVAVTGSDRADGTRDAPFRTINRAARAAMPGDTVQVHEGTYREWVRPVRGGVSDDRRITFEAAPGEHVAIKGSEVVTGWVRDEGTVWRVDVPNTLFGDLNPFAEPVAGDWLHPGPGGTVAHRGDVYLNGRSFHEVHDRAAVLAPERRTRTRYPWTALDTELVVPDRTVHVWFAEVSDDVTTIWANFADADPNAELVEINVRPAVFYPERSHLDWITVRGFELAQAATPWTPPTADQPGLIGPNWAKGWVIEDNLIRDSKCSGVSLGKNAATGDNFAHERGDKPGYQYQIEAVFTASHQGWDREHVGSHVVRRNEIRDCGQNGVVGHLGCVFSTIADNHIHHIGTKHEFYGYEIGGIKLHAPIDVEVVHNRIHDTTLGIWLDWQVQGTRISRNVLYRNLRDLFVEVSHGPATIDHNVLASPIAIELFSQGNAFVNNLVLGAVRMQPVLDRATPYHLPHSTQVAGYAFVYAGDDRYVGNLFVGARGGVYGPEAPLVLEGFPPESFGTHAYDGFPASWEEYQQRVGSPGGAGDHSRFHHEHQPAYVRANAYADGARPAAHEADAVTVTEAAVVRVVDDGAEVHLELDLPAALTTPSTPVVTGADLGRVRIAAAGFEDRDGSPVVADVDLVGTRKEPGTPYPPGPLAALDGGTSRVRIW</sequence>
<evidence type="ECO:0000256" key="3">
    <source>
        <dbReference type="ARBA" id="ARBA00022729"/>
    </source>
</evidence>
<dbReference type="PANTHER" id="PTHR40088:SF2">
    <property type="entry name" value="SECRETED SUGAR HYDROLASE"/>
    <property type="match status" value="1"/>
</dbReference>
<dbReference type="AlphaFoldDB" id="A0A0A0BW78"/>
<dbReference type="Proteomes" id="UP000029839">
    <property type="component" value="Unassembled WGS sequence"/>
</dbReference>
<keyword evidence="8" id="KW-1185">Reference proteome</keyword>
<dbReference type="Pfam" id="PF13229">
    <property type="entry name" value="Beta_helix"/>
    <property type="match status" value="1"/>
</dbReference>
<dbReference type="EMBL" id="AXCY01000002">
    <property type="protein sequence ID" value="KGM12643.1"/>
    <property type="molecule type" value="Genomic_DNA"/>
</dbReference>
<dbReference type="RefSeq" id="WP_043602233.1">
    <property type="nucleotide sequence ID" value="NZ_AXCY01000002.1"/>
</dbReference>
<feature type="domain" description="Glycoside hydrolase 120 insertion" evidence="6">
    <location>
        <begin position="80"/>
        <end position="202"/>
    </location>
</feature>
<dbReference type="InterPro" id="IPR011050">
    <property type="entry name" value="Pectin_lyase_fold/virulence"/>
</dbReference>
<dbReference type="Pfam" id="PF07602">
    <property type="entry name" value="DUF1565"/>
    <property type="match status" value="1"/>
</dbReference>
<reference evidence="7 8" key="1">
    <citation type="submission" date="2013-08" db="EMBL/GenBank/DDBJ databases">
        <title>Genome sequencing of Cellulomonas carbonis T26.</title>
        <authorList>
            <person name="Chen F."/>
            <person name="Li Y."/>
            <person name="Wang G."/>
        </authorList>
    </citation>
    <scope>NUCLEOTIDE SEQUENCE [LARGE SCALE GENOMIC DNA]</scope>
    <source>
        <strain evidence="7 8">T26</strain>
    </source>
</reference>
<evidence type="ECO:0000259" key="6">
    <source>
        <dbReference type="Pfam" id="PF21258"/>
    </source>
</evidence>
<dbReference type="Gene3D" id="2.60.40.1180">
    <property type="entry name" value="Golgi alpha-mannosidase II"/>
    <property type="match status" value="1"/>
</dbReference>
<gene>
    <name evidence="7" type="ORF">N868_07195</name>
</gene>
<dbReference type="InterPro" id="IPR052052">
    <property type="entry name" value="Polysaccharide_Lyase_9"/>
</dbReference>
<feature type="domain" description="DUF1565" evidence="4">
    <location>
        <begin position="8"/>
        <end position="47"/>
    </location>
</feature>
<dbReference type="InterPro" id="IPR013780">
    <property type="entry name" value="Glyco_hydro_b"/>
</dbReference>
<evidence type="ECO:0000313" key="7">
    <source>
        <dbReference type="EMBL" id="KGM12643.1"/>
    </source>
</evidence>
<dbReference type="GO" id="GO:0005576">
    <property type="term" value="C:extracellular region"/>
    <property type="evidence" value="ECO:0007669"/>
    <property type="project" value="UniProtKB-SubCell"/>
</dbReference>
<evidence type="ECO:0000256" key="2">
    <source>
        <dbReference type="ARBA" id="ARBA00022525"/>
    </source>
</evidence>
<dbReference type="InterPro" id="IPR049169">
    <property type="entry name" value="Glyco_hydro_120_ins"/>
</dbReference>
<protein>
    <submittedName>
        <fullName evidence="7">Membrane protein</fullName>
    </submittedName>
</protein>
<dbReference type="SUPFAM" id="SSF51126">
    <property type="entry name" value="Pectin lyase-like"/>
    <property type="match status" value="1"/>
</dbReference>
<dbReference type="OrthoDB" id="9765222at2"/>
<comment type="subcellular location">
    <subcellularLocation>
        <location evidence="1">Secreted</location>
    </subcellularLocation>
</comment>
<reference evidence="7 8" key="2">
    <citation type="journal article" date="2015" name="Stand. Genomic Sci.">
        <title>Draft genome sequence of Cellulomonas carbonis T26(T) and comparative analysis of six Cellulomonas genomes.</title>
        <authorList>
            <person name="Zhuang W."/>
            <person name="Zhang S."/>
            <person name="Xia X."/>
            <person name="Wang G."/>
        </authorList>
    </citation>
    <scope>NUCLEOTIDE SEQUENCE [LARGE SCALE GENOMIC DNA]</scope>
    <source>
        <strain evidence="7 8">T26</strain>
    </source>
</reference>
<dbReference type="InterPro" id="IPR011459">
    <property type="entry name" value="DUF1565"/>
</dbReference>
<proteinExistence type="predicted"/>
<dbReference type="Gene3D" id="2.160.20.10">
    <property type="entry name" value="Single-stranded right-handed beta-helix, Pectin lyase-like"/>
    <property type="match status" value="1"/>
</dbReference>
<evidence type="ECO:0000256" key="1">
    <source>
        <dbReference type="ARBA" id="ARBA00004613"/>
    </source>
</evidence>
<organism evidence="7 8">
    <name type="scientific">Cellulomonas carbonis T26</name>
    <dbReference type="NCBI Taxonomy" id="947969"/>
    <lineage>
        <taxon>Bacteria</taxon>
        <taxon>Bacillati</taxon>
        <taxon>Actinomycetota</taxon>
        <taxon>Actinomycetes</taxon>
        <taxon>Micrococcales</taxon>
        <taxon>Cellulomonadaceae</taxon>
        <taxon>Cellulomonas</taxon>
    </lineage>
</organism>
<evidence type="ECO:0000313" key="8">
    <source>
        <dbReference type="Proteomes" id="UP000029839"/>
    </source>
</evidence>